<comment type="caution">
    <text evidence="2">The sequence shown here is derived from an EMBL/GenBank/DDBJ whole genome shotgun (WGS) entry which is preliminary data.</text>
</comment>
<feature type="transmembrane region" description="Helical" evidence="1">
    <location>
        <begin position="126"/>
        <end position="143"/>
    </location>
</feature>
<accession>A0A3S3SN25</accession>
<protein>
    <submittedName>
        <fullName evidence="2">Putative integral membrane protein</fullName>
    </submittedName>
</protein>
<feature type="transmembrane region" description="Helical" evidence="1">
    <location>
        <begin position="20"/>
        <end position="37"/>
    </location>
</feature>
<evidence type="ECO:0000256" key="1">
    <source>
        <dbReference type="SAM" id="Phobius"/>
    </source>
</evidence>
<evidence type="ECO:0000313" key="3">
    <source>
        <dbReference type="Proteomes" id="UP000287853"/>
    </source>
</evidence>
<dbReference type="EMBL" id="MTKO01000066">
    <property type="protein sequence ID" value="RWX46310.1"/>
    <property type="molecule type" value="Genomic_DNA"/>
</dbReference>
<sequence length="188" mass="20861">MANPEHTPEMSSLDNMTVALYRTGLTIAAVTALIYSIERIIGVQILGVFYLPVFAAGIALASADVHLYDPKFRWFFPFVSWIGFVILAFAYTLKGMSPLAETLANLSLGFFYVGAGMFALKESFCFRIIGLPLVPLFLCGSVLNRLLGFPSAEPYFLLPAALLLTWLVIAKWRMPLHFDIGDKSMYGF</sequence>
<dbReference type="InterPro" id="IPR019275">
    <property type="entry name" value="DUF2301"/>
</dbReference>
<feature type="transmembrane region" description="Helical" evidence="1">
    <location>
        <begin position="103"/>
        <end position="120"/>
    </location>
</feature>
<proteinExistence type="predicted"/>
<dbReference type="Proteomes" id="UP000287853">
    <property type="component" value="Unassembled WGS sequence"/>
</dbReference>
<feature type="transmembrane region" description="Helical" evidence="1">
    <location>
        <begin position="49"/>
        <end position="68"/>
    </location>
</feature>
<evidence type="ECO:0000313" key="2">
    <source>
        <dbReference type="EMBL" id="RWX46310.1"/>
    </source>
</evidence>
<gene>
    <name evidence="2" type="ORF">H206_01388</name>
</gene>
<name>A0A3S3SN25_9BACT</name>
<dbReference type="Pfam" id="PF10063">
    <property type="entry name" value="DUF2301"/>
    <property type="match status" value="1"/>
</dbReference>
<keyword evidence="1" id="KW-0472">Membrane</keyword>
<keyword evidence="3" id="KW-1185">Reference proteome</keyword>
<feature type="transmembrane region" description="Helical" evidence="1">
    <location>
        <begin position="155"/>
        <end position="174"/>
    </location>
</feature>
<keyword evidence="1" id="KW-1133">Transmembrane helix</keyword>
<dbReference type="AlphaFoldDB" id="A0A3S3SN25"/>
<reference evidence="2 3" key="1">
    <citation type="submission" date="2017-01" db="EMBL/GenBank/DDBJ databases">
        <title>The cable genome- insights into the physiology and evolution of filamentous bacteria capable of sulfide oxidation via long distance electron transfer.</title>
        <authorList>
            <person name="Schreiber L."/>
            <person name="Bjerg J.T."/>
            <person name="Boggild A."/>
            <person name="Van De Vossenberg J."/>
            <person name="Meysman F."/>
            <person name="Nielsen L.P."/>
            <person name="Schramm A."/>
            <person name="Kjeldsen K.U."/>
        </authorList>
    </citation>
    <scope>NUCLEOTIDE SEQUENCE [LARGE SCALE GENOMIC DNA]</scope>
    <source>
        <strain evidence="2">MCF</strain>
    </source>
</reference>
<organism evidence="2 3">
    <name type="scientific">Candidatus Electrothrix aarhusensis</name>
    <dbReference type="NCBI Taxonomy" id="1859131"/>
    <lineage>
        <taxon>Bacteria</taxon>
        <taxon>Pseudomonadati</taxon>
        <taxon>Thermodesulfobacteriota</taxon>
        <taxon>Desulfobulbia</taxon>
        <taxon>Desulfobulbales</taxon>
        <taxon>Desulfobulbaceae</taxon>
        <taxon>Candidatus Electrothrix</taxon>
    </lineage>
</organism>
<keyword evidence="1" id="KW-0812">Transmembrane</keyword>
<feature type="transmembrane region" description="Helical" evidence="1">
    <location>
        <begin position="74"/>
        <end position="91"/>
    </location>
</feature>